<feature type="domain" description="Tyrosine specific protein phosphatases" evidence="3">
    <location>
        <begin position="61"/>
        <end position="94"/>
    </location>
</feature>
<dbReference type="InterPro" id="IPR029021">
    <property type="entry name" value="Prot-tyrosine_phosphatase-like"/>
</dbReference>
<organism evidence="4 5">
    <name type="scientific">Linnemannia exigua</name>
    <dbReference type="NCBI Taxonomy" id="604196"/>
    <lineage>
        <taxon>Eukaryota</taxon>
        <taxon>Fungi</taxon>
        <taxon>Fungi incertae sedis</taxon>
        <taxon>Mucoromycota</taxon>
        <taxon>Mortierellomycotina</taxon>
        <taxon>Mortierellomycetes</taxon>
        <taxon>Mortierellales</taxon>
        <taxon>Mortierellaceae</taxon>
        <taxon>Linnemannia</taxon>
    </lineage>
</organism>
<dbReference type="PROSITE" id="PS50056">
    <property type="entry name" value="TYR_PHOSPHATASE_2"/>
    <property type="match status" value="1"/>
</dbReference>
<proteinExistence type="inferred from homology"/>
<gene>
    <name evidence="4" type="ORF">BGZ95_009380</name>
</gene>
<keyword evidence="5" id="KW-1185">Reference proteome</keyword>
<dbReference type="InterPro" id="IPR050348">
    <property type="entry name" value="Protein-Tyr_Phosphatase"/>
</dbReference>
<feature type="domain" description="Tyrosine-protein phosphatase" evidence="2">
    <location>
        <begin position="1"/>
        <end position="214"/>
    </location>
</feature>
<evidence type="ECO:0008006" key="6">
    <source>
        <dbReference type="Google" id="ProtNLM"/>
    </source>
</evidence>
<dbReference type="PRINTS" id="PR00700">
    <property type="entry name" value="PRTYPHPHTASE"/>
</dbReference>
<evidence type="ECO:0000259" key="3">
    <source>
        <dbReference type="PROSITE" id="PS50056"/>
    </source>
</evidence>
<dbReference type="SUPFAM" id="SSF52799">
    <property type="entry name" value="(Phosphotyrosine protein) phosphatases II"/>
    <property type="match status" value="1"/>
</dbReference>
<dbReference type="GO" id="GO:0004725">
    <property type="term" value="F:protein tyrosine phosphatase activity"/>
    <property type="evidence" value="ECO:0007669"/>
    <property type="project" value="InterPro"/>
</dbReference>
<dbReference type="InterPro" id="IPR003595">
    <property type="entry name" value="Tyr_Pase_cat"/>
</dbReference>
<dbReference type="Gene3D" id="3.90.190.10">
    <property type="entry name" value="Protein tyrosine phosphatase superfamily"/>
    <property type="match status" value="1"/>
</dbReference>
<evidence type="ECO:0000313" key="5">
    <source>
        <dbReference type="Proteomes" id="UP001194580"/>
    </source>
</evidence>
<dbReference type="EMBL" id="JAAAIL010000055">
    <property type="protein sequence ID" value="KAG0280639.1"/>
    <property type="molecule type" value="Genomic_DNA"/>
</dbReference>
<dbReference type="Proteomes" id="UP001194580">
    <property type="component" value="Unassembled WGS sequence"/>
</dbReference>
<evidence type="ECO:0000256" key="1">
    <source>
        <dbReference type="ARBA" id="ARBA00009649"/>
    </source>
</evidence>
<accession>A0AAD4DKN3</accession>
<comment type="similarity">
    <text evidence="1">Belongs to the protein-tyrosine phosphatase family. Non-receptor class subfamily.</text>
</comment>
<evidence type="ECO:0000259" key="2">
    <source>
        <dbReference type="PROSITE" id="PS50055"/>
    </source>
</evidence>
<protein>
    <recommendedName>
        <fullName evidence="6">Protein-tyrosine-phosphatase</fullName>
    </recommendedName>
</protein>
<dbReference type="PROSITE" id="PS50055">
    <property type="entry name" value="TYR_PHOSPHATASE_PTP"/>
    <property type="match status" value="1"/>
</dbReference>
<dbReference type="InterPro" id="IPR000387">
    <property type="entry name" value="Tyr_Pase_dom"/>
</dbReference>
<name>A0AAD4DKN3_9FUNG</name>
<dbReference type="InterPro" id="IPR000242">
    <property type="entry name" value="PTP_cat"/>
</dbReference>
<dbReference type="AlphaFoldDB" id="A0AAD4DKN3"/>
<dbReference type="SMART" id="SM00404">
    <property type="entry name" value="PTPc_motif"/>
    <property type="match status" value="1"/>
</dbReference>
<dbReference type="PANTHER" id="PTHR19134">
    <property type="entry name" value="RECEPTOR-TYPE TYROSINE-PROTEIN PHOSPHATASE"/>
    <property type="match status" value="1"/>
</dbReference>
<dbReference type="Pfam" id="PF00102">
    <property type="entry name" value="Y_phosphatase"/>
    <property type="match status" value="2"/>
</dbReference>
<comment type="caution">
    <text evidence="4">The sequence shown here is derived from an EMBL/GenBank/DDBJ whole genome shotgun (WGS) entry which is preliminary data.</text>
</comment>
<dbReference type="PANTHER" id="PTHR19134:SF561">
    <property type="entry name" value="PROTEIN TYROSINE PHOSPHATASE 36E, ISOFORM A"/>
    <property type="match status" value="1"/>
</dbReference>
<reference evidence="4" key="1">
    <citation type="journal article" date="2020" name="Fungal Divers.">
        <title>Resolving the Mortierellaceae phylogeny through synthesis of multi-gene phylogenetics and phylogenomics.</title>
        <authorList>
            <person name="Vandepol N."/>
            <person name="Liber J."/>
            <person name="Desiro A."/>
            <person name="Na H."/>
            <person name="Kennedy M."/>
            <person name="Barry K."/>
            <person name="Grigoriev I.V."/>
            <person name="Miller A.N."/>
            <person name="O'Donnell K."/>
            <person name="Stajich J.E."/>
            <person name="Bonito G."/>
        </authorList>
    </citation>
    <scope>NUCLEOTIDE SEQUENCE</scope>
    <source>
        <strain evidence="4">NRRL 28262</strain>
    </source>
</reference>
<evidence type="ECO:0000313" key="4">
    <source>
        <dbReference type="EMBL" id="KAG0280639.1"/>
    </source>
</evidence>
<sequence>MEVGPMRVSFVNEFLPDRTVGTILVRQMKLQHIRQPEEPARHITQIQYTGWPDFGVPETPLEVLKVIQLANEHNVPVSSAGPMIVHCSAGCGRTELSEHPENVLQHPGAAAGVGKRLSLSTRPSLEFSRSGNDRVVSAMASSKSLLSGSLGVNGGAAPGGAVPAGGSGAVVNGTAEDPMADIVYASVSTFREQRISMVQTLRQYVFCYEAIYWHLALEFAKERPDLGLMVMPPPSLAVHTPLLPMPPNSGSATAAMMTSNPALSMGNAPISTTSEEFSFFG</sequence>